<protein>
    <submittedName>
        <fullName evidence="3">Uncharacterized protein</fullName>
    </submittedName>
</protein>
<accession>A0A292PKK0</accession>
<name>A0A292PKK0_9PEZI</name>
<dbReference type="Gene3D" id="3.40.50.300">
    <property type="entry name" value="P-loop containing nucleotide triphosphate hydrolases"/>
    <property type="match status" value="1"/>
</dbReference>
<dbReference type="PRINTS" id="PR00381">
    <property type="entry name" value="KINESINLIGHT"/>
</dbReference>
<dbReference type="InterPro" id="IPR011990">
    <property type="entry name" value="TPR-like_helical_dom_sf"/>
</dbReference>
<gene>
    <name evidence="3" type="ORF">GSTUAT00007896001</name>
</gene>
<evidence type="ECO:0000313" key="4">
    <source>
        <dbReference type="Proteomes" id="UP001412239"/>
    </source>
</evidence>
<dbReference type="InterPro" id="IPR027417">
    <property type="entry name" value="P-loop_NTPase"/>
</dbReference>
<feature type="domain" description="NB-ARC" evidence="1">
    <location>
        <begin position="85"/>
        <end position="242"/>
    </location>
</feature>
<reference evidence="3" key="1">
    <citation type="submission" date="2015-10" db="EMBL/GenBank/DDBJ databases">
        <authorList>
            <person name="Regsiter A."/>
            <person name="william w."/>
        </authorList>
    </citation>
    <scope>NUCLEOTIDE SEQUENCE</scope>
    <source>
        <strain evidence="3">Montdore</strain>
    </source>
</reference>
<organism evidence="3 4">
    <name type="scientific">Tuber aestivum</name>
    <name type="common">summer truffle</name>
    <dbReference type="NCBI Taxonomy" id="59557"/>
    <lineage>
        <taxon>Eukaryota</taxon>
        <taxon>Fungi</taxon>
        <taxon>Dikarya</taxon>
        <taxon>Ascomycota</taxon>
        <taxon>Pezizomycotina</taxon>
        <taxon>Pezizomycetes</taxon>
        <taxon>Pezizales</taxon>
        <taxon>Tuberaceae</taxon>
        <taxon>Tuber</taxon>
    </lineage>
</organism>
<dbReference type="Pfam" id="PF13374">
    <property type="entry name" value="TPR_10"/>
    <property type="match status" value="2"/>
</dbReference>
<proteinExistence type="predicted"/>
<dbReference type="Pfam" id="PF13424">
    <property type="entry name" value="TPR_12"/>
    <property type="match status" value="1"/>
</dbReference>
<feature type="domain" description="DUF7779" evidence="2">
    <location>
        <begin position="338"/>
        <end position="417"/>
    </location>
</feature>
<dbReference type="NCBIfam" id="NF040586">
    <property type="entry name" value="FxSxx_TPR"/>
    <property type="match status" value="1"/>
</dbReference>
<dbReference type="InterPro" id="IPR002182">
    <property type="entry name" value="NB-ARC"/>
</dbReference>
<dbReference type="InterPro" id="IPR056681">
    <property type="entry name" value="DUF7779"/>
</dbReference>
<dbReference type="SUPFAM" id="SSF52540">
    <property type="entry name" value="P-loop containing nucleoside triphosphate hydrolases"/>
    <property type="match status" value="1"/>
</dbReference>
<dbReference type="Gene3D" id="1.25.40.10">
    <property type="entry name" value="Tetratricopeptide repeat domain"/>
    <property type="match status" value="2"/>
</dbReference>
<dbReference type="InterPro" id="IPR053137">
    <property type="entry name" value="NLR-like"/>
</dbReference>
<evidence type="ECO:0000259" key="2">
    <source>
        <dbReference type="Pfam" id="PF25000"/>
    </source>
</evidence>
<dbReference type="SUPFAM" id="SSF48452">
    <property type="entry name" value="TPR-like"/>
    <property type="match status" value="2"/>
</dbReference>
<dbReference type="EMBL" id="LN891153">
    <property type="protein sequence ID" value="CUS08026.1"/>
    <property type="molecule type" value="Genomic_DNA"/>
</dbReference>
<evidence type="ECO:0000313" key="3">
    <source>
        <dbReference type="EMBL" id="CUS08026.1"/>
    </source>
</evidence>
<dbReference type="Pfam" id="PF25000">
    <property type="entry name" value="DUF7779"/>
    <property type="match status" value="1"/>
</dbReference>
<dbReference type="AlphaFoldDB" id="A0A292PKK0"/>
<evidence type="ECO:0000259" key="1">
    <source>
        <dbReference type="Pfam" id="PF00931"/>
    </source>
</evidence>
<dbReference type="Pfam" id="PF00931">
    <property type="entry name" value="NB-ARC"/>
    <property type="match status" value="1"/>
</dbReference>
<dbReference type="PANTHER" id="PTHR46082:SF6">
    <property type="entry name" value="AAA+ ATPASE DOMAIN-CONTAINING PROTEIN-RELATED"/>
    <property type="match status" value="1"/>
</dbReference>
<dbReference type="Proteomes" id="UP001412239">
    <property type="component" value="Unassembled WGS sequence"/>
</dbReference>
<dbReference type="GO" id="GO:0043531">
    <property type="term" value="F:ADP binding"/>
    <property type="evidence" value="ECO:0007669"/>
    <property type="project" value="InterPro"/>
</dbReference>
<keyword evidence="4" id="KW-1185">Reference proteome</keyword>
<dbReference type="PANTHER" id="PTHR46082">
    <property type="entry name" value="ATP/GTP-BINDING PROTEIN-RELATED"/>
    <property type="match status" value="1"/>
</dbReference>
<sequence>MDQRIRAGICGEFSGNSGDHNVSGSNNHNNLNMAHLNYAANVGTIYQGCTFRSEDRAKEASKPYQMIPYSRNRKFTGREHLIESVKRLCNRDGHNRIALHGLGGAGKTQIALEYVYRRASEGDCDIFWVQGSGVLNFGEGVRAIGQHVRIPLGSAETEEEGFLLSIKRWFEGRDSRDWILVIDNADNEEDFVSNNSPIAKFVPQGPRGTVIFTTRSRQVAFRQECERIDIGKMDEDEAKALFFEHFGSWGSLRNGEEDVVAMILGSVDHLPLAVVGSAAFMAETETPPSDYWTIFQENDQRRVKLLSQQFSDIRRESGVTGSILSTYFITFDRITRQMQTAGHLLRLIAFVDRQNIPEQFLRESGVGGVDDPVEFRRAIGKLLGFSLVTAIRHEDKTFYELHRLVQLSIQAYLSPEELHRWSGKALRIISRMFPQYEHELRDICESLIPHALAVTKGRMDNTCEDLCFRMAEYFLHLGFYNNAEAQIHRCIRFREENKGQGWDKGHRRFMLLGQVRAYQGRAKEAEEILRNVLEDLGRLLGPNDSDALECLSYLASVMNDLGKYAESDSMNRHVFEVRDKALGKDHPDTLTSANNLAFVLQYQGKYVESETMHRLALEGREKVLGPDHPNTLTSLNHLAIVLRIQGKHGESETMHRRALEGREKVLGPDHPNTLTSVNSLANVLESQGKYGESETMHRRALEGCEKVLGPDHPNTLKILNNLAVVLKVQGNTGNQKPCIGVHWRDDENALGPDHPNTLSSLNNLAIVLESQGKYAEVEAMRQGNRLR</sequence>